<protein>
    <submittedName>
        <fullName evidence="2">Uncharacterized protein</fullName>
    </submittedName>
</protein>
<keyword evidence="3" id="KW-1185">Reference proteome</keyword>
<feature type="region of interest" description="Disordered" evidence="1">
    <location>
        <begin position="88"/>
        <end position="121"/>
    </location>
</feature>
<proteinExistence type="predicted"/>
<sequence>MGSAVPEPPLPCPSESHASPGRFRDPLTGTASTRGSLPVTILTRVPASRGSQGLGLERQSCHRVATLSVGTLPAVAEHLVGGKPEDYLEKLPGKRRDRSRGADGVALAPCFSPGNKAAEGG</sequence>
<reference evidence="2" key="1">
    <citation type="journal article" date="2023" name="Science">
        <title>Genome structures resolve the early diversification of teleost fishes.</title>
        <authorList>
            <person name="Parey E."/>
            <person name="Louis A."/>
            <person name="Montfort J."/>
            <person name="Bouchez O."/>
            <person name="Roques C."/>
            <person name="Iampietro C."/>
            <person name="Lluch J."/>
            <person name="Castinel A."/>
            <person name="Donnadieu C."/>
            <person name="Desvignes T."/>
            <person name="Floi Bucao C."/>
            <person name="Jouanno E."/>
            <person name="Wen M."/>
            <person name="Mejri S."/>
            <person name="Dirks R."/>
            <person name="Jansen H."/>
            <person name="Henkel C."/>
            <person name="Chen W.J."/>
            <person name="Zahm M."/>
            <person name="Cabau C."/>
            <person name="Klopp C."/>
            <person name="Thompson A.W."/>
            <person name="Robinson-Rechavi M."/>
            <person name="Braasch I."/>
            <person name="Lecointre G."/>
            <person name="Bobe J."/>
            <person name="Postlethwait J.H."/>
            <person name="Berthelot C."/>
            <person name="Roest Crollius H."/>
            <person name="Guiguen Y."/>
        </authorList>
    </citation>
    <scope>NUCLEOTIDE SEQUENCE</scope>
    <source>
        <strain evidence="2">NC1722</strain>
    </source>
</reference>
<dbReference type="EMBL" id="JAINUG010000045">
    <property type="protein sequence ID" value="KAJ8406055.1"/>
    <property type="molecule type" value="Genomic_DNA"/>
</dbReference>
<feature type="region of interest" description="Disordered" evidence="1">
    <location>
        <begin position="1"/>
        <end position="36"/>
    </location>
</feature>
<dbReference type="Proteomes" id="UP001221898">
    <property type="component" value="Unassembled WGS sequence"/>
</dbReference>
<name>A0AAD7SNW3_9TELE</name>
<feature type="compositionally biased region" description="Pro residues" evidence="1">
    <location>
        <begin position="1"/>
        <end position="12"/>
    </location>
</feature>
<dbReference type="AlphaFoldDB" id="A0AAD7SNW3"/>
<organism evidence="2 3">
    <name type="scientific">Aldrovandia affinis</name>
    <dbReference type="NCBI Taxonomy" id="143900"/>
    <lineage>
        <taxon>Eukaryota</taxon>
        <taxon>Metazoa</taxon>
        <taxon>Chordata</taxon>
        <taxon>Craniata</taxon>
        <taxon>Vertebrata</taxon>
        <taxon>Euteleostomi</taxon>
        <taxon>Actinopterygii</taxon>
        <taxon>Neopterygii</taxon>
        <taxon>Teleostei</taxon>
        <taxon>Notacanthiformes</taxon>
        <taxon>Halosauridae</taxon>
        <taxon>Aldrovandia</taxon>
    </lineage>
</organism>
<evidence type="ECO:0000313" key="2">
    <source>
        <dbReference type="EMBL" id="KAJ8406055.1"/>
    </source>
</evidence>
<evidence type="ECO:0000313" key="3">
    <source>
        <dbReference type="Proteomes" id="UP001221898"/>
    </source>
</evidence>
<gene>
    <name evidence="2" type="ORF">AAFF_G00309430</name>
</gene>
<evidence type="ECO:0000256" key="1">
    <source>
        <dbReference type="SAM" id="MobiDB-lite"/>
    </source>
</evidence>
<comment type="caution">
    <text evidence="2">The sequence shown here is derived from an EMBL/GenBank/DDBJ whole genome shotgun (WGS) entry which is preliminary data.</text>
</comment>
<accession>A0AAD7SNW3</accession>